<protein>
    <submittedName>
        <fullName evidence="4">Uncharacterized protein LOC112692893 isoform X1</fullName>
    </submittedName>
</protein>
<sequence length="464" mass="54578">MDDFLRTITSDFGDIARSIGFRFNQYSEPVDWDSLDRFVVDDIVENADVQSLSMLVASVLSYNIEKMSVSKKIFRLSQLIIDFLLHYKKNSIFKLLNKVDSMALCELCGKMFIDVNYLKYHCFRRHKDNSCNFISSPKDEYNESLKSEIVQLQTQLNAYKSTFHSRLHNSNTCQEYQSCNVVHKNILSYHLISQPGDNPMQTQEMFWKQKYDSLEENYNSLKCEYDKNQNTSKTAVNHRYQQCDLYKTEQLSKYVQTDAIVESENIVHSPKRPPRNIDVIQCNENNGNCSMADADINHYSLELKPHNYDVKLDKDFYELKKLRLEARMNINENNICEDHSETSSDYVNSLNIILILGQTQINELFKNDTLLDLIKFDVKEVVNKRLEEFFNFIDENVEEDNILLEKRFYENQETWKDYNTEQHNSPKNDGDKMSIKKNKTVMSKLKKKALRFSKIFSPVSDLRA</sequence>
<proteinExistence type="predicted"/>
<dbReference type="PROSITE" id="PS00028">
    <property type="entry name" value="ZINC_FINGER_C2H2_1"/>
    <property type="match status" value="1"/>
</dbReference>
<name>A0A8B8GKC5_9HEMI</name>
<dbReference type="AlphaFoldDB" id="A0A8B8GKC5"/>
<feature type="coiled-coil region" evidence="1">
    <location>
        <begin position="204"/>
        <end position="231"/>
    </location>
</feature>
<dbReference type="RefSeq" id="XP_025423493.1">
    <property type="nucleotide sequence ID" value="XM_025567708.1"/>
</dbReference>
<gene>
    <name evidence="4" type="primary">LOC112692893</name>
</gene>
<evidence type="ECO:0000313" key="4">
    <source>
        <dbReference type="RefSeq" id="XP_025423493.1"/>
    </source>
</evidence>
<feature type="domain" description="C2H2-type" evidence="2">
    <location>
        <begin position="105"/>
        <end position="126"/>
    </location>
</feature>
<dbReference type="InterPro" id="IPR013087">
    <property type="entry name" value="Znf_C2H2_type"/>
</dbReference>
<dbReference type="GeneID" id="112692893"/>
<evidence type="ECO:0000256" key="1">
    <source>
        <dbReference type="SAM" id="Coils"/>
    </source>
</evidence>
<reference evidence="4" key="1">
    <citation type="submission" date="2025-08" db="UniProtKB">
        <authorList>
            <consortium name="RefSeq"/>
        </authorList>
    </citation>
    <scope>IDENTIFICATION</scope>
    <source>
        <tissue evidence="4">Whole body</tissue>
    </source>
</reference>
<evidence type="ECO:0000259" key="2">
    <source>
        <dbReference type="PROSITE" id="PS00028"/>
    </source>
</evidence>
<keyword evidence="3" id="KW-1185">Reference proteome</keyword>
<accession>A0A8B8GKC5</accession>
<evidence type="ECO:0000313" key="3">
    <source>
        <dbReference type="Proteomes" id="UP000694846"/>
    </source>
</evidence>
<dbReference type="Pfam" id="PF13815">
    <property type="entry name" value="Dzip-like_N"/>
    <property type="match status" value="1"/>
</dbReference>
<organism evidence="3 4">
    <name type="scientific">Sipha flava</name>
    <name type="common">yellow sugarcane aphid</name>
    <dbReference type="NCBI Taxonomy" id="143950"/>
    <lineage>
        <taxon>Eukaryota</taxon>
        <taxon>Metazoa</taxon>
        <taxon>Ecdysozoa</taxon>
        <taxon>Arthropoda</taxon>
        <taxon>Hexapoda</taxon>
        <taxon>Insecta</taxon>
        <taxon>Pterygota</taxon>
        <taxon>Neoptera</taxon>
        <taxon>Paraneoptera</taxon>
        <taxon>Hemiptera</taxon>
        <taxon>Sternorrhyncha</taxon>
        <taxon>Aphidomorpha</taxon>
        <taxon>Aphidoidea</taxon>
        <taxon>Aphididae</taxon>
        <taxon>Sipha</taxon>
    </lineage>
</organism>
<dbReference type="InterPro" id="IPR032714">
    <property type="entry name" value="DZIP1_N"/>
</dbReference>
<dbReference type="Proteomes" id="UP000694846">
    <property type="component" value="Unplaced"/>
</dbReference>
<dbReference type="OrthoDB" id="515971at2759"/>
<keyword evidence="1" id="KW-0175">Coiled coil</keyword>